<keyword evidence="7" id="KW-1185">Reference proteome</keyword>
<keyword evidence="1 4" id="KW-0663">Pyridoxal phosphate</keyword>
<dbReference type="InterPro" id="IPR015422">
    <property type="entry name" value="PyrdxlP-dep_Trfase_small"/>
</dbReference>
<dbReference type="STRING" id="265719.SAMN04488509_102119"/>
<organism evidence="6 7">
    <name type="scientific">Aquimonas voraii</name>
    <dbReference type="NCBI Taxonomy" id="265719"/>
    <lineage>
        <taxon>Bacteria</taxon>
        <taxon>Pseudomonadati</taxon>
        <taxon>Pseudomonadota</taxon>
        <taxon>Gammaproteobacteria</taxon>
        <taxon>Lysobacterales</taxon>
        <taxon>Lysobacteraceae</taxon>
        <taxon>Aquimonas</taxon>
    </lineage>
</organism>
<comment type="similarity">
    <text evidence="2 5">Belongs to the DegT/DnrJ/EryC1 family.</text>
</comment>
<name>A0A1G6U3V9_9GAMM</name>
<accession>A0A1G6U3V9</accession>
<sequence>MALFLKLDLMRVPFNPLVRLHADRQEALGSALLDVLRSGWFVLGPQVARFEQDFAAYCGLPHCVGVGNGSDALMIALRALDVGPGDRVVTVANAAAYSTLAILAVGAQPLYIDIDPERLLLAEDALDAALALRPKALIATHLYGQLCAIESIAARCRAAGVALIEDCAQAHGARRNGRMAGAFGDIGCYSFYPTKNLGALGDGGALVSADPSLAARIRALRQYGWSDKYRIDQAGGGNSRLDELQAAVLNVELPLLDARNARRRDIGRRYLDGLAHPEIRPLARGGGDDVFHLFVVRCTRRDVLRAHLAERGVQTELHYPIADHLQPGLPRIDPAPRLARTEQACAEVLSLPCHPALSDAEVDHVIEACNAFRR</sequence>
<proteinExistence type="inferred from homology"/>
<evidence type="ECO:0000313" key="6">
    <source>
        <dbReference type="EMBL" id="SDD35277.1"/>
    </source>
</evidence>
<dbReference type="Gene3D" id="3.40.640.10">
    <property type="entry name" value="Type I PLP-dependent aspartate aminotransferase-like (Major domain)"/>
    <property type="match status" value="1"/>
</dbReference>
<dbReference type="EMBL" id="FNAG01000002">
    <property type="protein sequence ID" value="SDD35277.1"/>
    <property type="molecule type" value="Genomic_DNA"/>
</dbReference>
<dbReference type="PANTHER" id="PTHR30244">
    <property type="entry name" value="TRANSAMINASE"/>
    <property type="match status" value="1"/>
</dbReference>
<dbReference type="GO" id="GO:0030170">
    <property type="term" value="F:pyridoxal phosphate binding"/>
    <property type="evidence" value="ECO:0007669"/>
    <property type="project" value="TreeGrafter"/>
</dbReference>
<dbReference type="GO" id="GO:0000271">
    <property type="term" value="P:polysaccharide biosynthetic process"/>
    <property type="evidence" value="ECO:0007669"/>
    <property type="project" value="TreeGrafter"/>
</dbReference>
<dbReference type="InterPro" id="IPR015424">
    <property type="entry name" value="PyrdxlP-dep_Trfase"/>
</dbReference>
<dbReference type="PANTHER" id="PTHR30244:SF36">
    <property type="entry name" value="3-OXO-GLUCOSE-6-PHOSPHATE:GLUTAMATE AMINOTRANSFERASE"/>
    <property type="match status" value="1"/>
</dbReference>
<evidence type="ECO:0000313" key="7">
    <source>
        <dbReference type="Proteomes" id="UP000199603"/>
    </source>
</evidence>
<dbReference type="Gene3D" id="3.90.1150.10">
    <property type="entry name" value="Aspartate Aminotransferase, domain 1"/>
    <property type="match status" value="1"/>
</dbReference>
<dbReference type="PIRSF" id="PIRSF000390">
    <property type="entry name" value="PLP_StrS"/>
    <property type="match status" value="1"/>
</dbReference>
<dbReference type="CDD" id="cd00616">
    <property type="entry name" value="AHBA_syn"/>
    <property type="match status" value="1"/>
</dbReference>
<dbReference type="GO" id="GO:0008483">
    <property type="term" value="F:transaminase activity"/>
    <property type="evidence" value="ECO:0007669"/>
    <property type="project" value="TreeGrafter"/>
</dbReference>
<evidence type="ECO:0000256" key="2">
    <source>
        <dbReference type="ARBA" id="ARBA00037999"/>
    </source>
</evidence>
<reference evidence="6 7" key="1">
    <citation type="submission" date="2016-10" db="EMBL/GenBank/DDBJ databases">
        <authorList>
            <person name="de Groot N.N."/>
        </authorList>
    </citation>
    <scope>NUCLEOTIDE SEQUENCE [LARGE SCALE GENOMIC DNA]</scope>
    <source>
        <strain evidence="6 7">DSM 16957</strain>
    </source>
</reference>
<protein>
    <submittedName>
        <fullName evidence="6">dTDP-4-amino-4,6-dideoxygalactose transaminase</fullName>
    </submittedName>
</protein>
<dbReference type="AlphaFoldDB" id="A0A1G6U3V9"/>
<evidence type="ECO:0000256" key="5">
    <source>
        <dbReference type="RuleBase" id="RU004508"/>
    </source>
</evidence>
<gene>
    <name evidence="6" type="ORF">SAMN04488509_102119</name>
</gene>
<dbReference type="SUPFAM" id="SSF53383">
    <property type="entry name" value="PLP-dependent transferases"/>
    <property type="match status" value="1"/>
</dbReference>
<dbReference type="Pfam" id="PF01041">
    <property type="entry name" value="DegT_DnrJ_EryC1"/>
    <property type="match status" value="1"/>
</dbReference>
<evidence type="ECO:0000256" key="3">
    <source>
        <dbReference type="PIRSR" id="PIRSR000390-1"/>
    </source>
</evidence>
<dbReference type="InterPro" id="IPR015421">
    <property type="entry name" value="PyrdxlP-dep_Trfase_major"/>
</dbReference>
<feature type="active site" description="Proton acceptor" evidence="3">
    <location>
        <position position="195"/>
    </location>
</feature>
<dbReference type="InterPro" id="IPR000653">
    <property type="entry name" value="DegT/StrS_aminotransferase"/>
</dbReference>
<feature type="modified residue" description="N6-(pyridoxal phosphate)lysine" evidence="4">
    <location>
        <position position="195"/>
    </location>
</feature>
<evidence type="ECO:0000256" key="4">
    <source>
        <dbReference type="PIRSR" id="PIRSR000390-2"/>
    </source>
</evidence>
<evidence type="ECO:0000256" key="1">
    <source>
        <dbReference type="ARBA" id="ARBA00022898"/>
    </source>
</evidence>
<dbReference type="Proteomes" id="UP000199603">
    <property type="component" value="Unassembled WGS sequence"/>
</dbReference>